<reference evidence="2 3" key="1">
    <citation type="submission" date="2020-07" db="EMBL/GenBank/DDBJ databases">
        <title>Sequencing the genomes of 1000 actinobacteria strains.</title>
        <authorList>
            <person name="Klenk H.-P."/>
        </authorList>
    </citation>
    <scope>NUCLEOTIDE SEQUENCE [LARGE SCALE GENOMIC DNA]</scope>
    <source>
        <strain evidence="2 3">DSM 23987</strain>
    </source>
</reference>
<dbReference type="AlphaFoldDB" id="A0A852WST9"/>
<feature type="transmembrane region" description="Helical" evidence="1">
    <location>
        <begin position="12"/>
        <end position="38"/>
    </location>
</feature>
<evidence type="ECO:0000313" key="3">
    <source>
        <dbReference type="Proteomes" id="UP000573599"/>
    </source>
</evidence>
<comment type="caution">
    <text evidence="2">The sequence shown here is derived from an EMBL/GenBank/DDBJ whole genome shotgun (WGS) entry which is preliminary data.</text>
</comment>
<protein>
    <submittedName>
        <fullName evidence="2">Uncharacterized protein</fullName>
    </submittedName>
</protein>
<keyword evidence="1" id="KW-1133">Transmembrane helix</keyword>
<organism evidence="2 3">
    <name type="scientific">Pedococcus badiiscoriae</name>
    <dbReference type="NCBI Taxonomy" id="642776"/>
    <lineage>
        <taxon>Bacteria</taxon>
        <taxon>Bacillati</taxon>
        <taxon>Actinomycetota</taxon>
        <taxon>Actinomycetes</taxon>
        <taxon>Micrococcales</taxon>
        <taxon>Intrasporangiaceae</taxon>
        <taxon>Pedococcus</taxon>
    </lineage>
</organism>
<dbReference type="EMBL" id="JACCAB010000001">
    <property type="protein sequence ID" value="NYG08346.1"/>
    <property type="molecule type" value="Genomic_DNA"/>
</dbReference>
<proteinExistence type="predicted"/>
<gene>
    <name evidence="2" type="ORF">BJ986_002833</name>
</gene>
<dbReference type="Proteomes" id="UP000573599">
    <property type="component" value="Unassembled WGS sequence"/>
</dbReference>
<keyword evidence="1" id="KW-0472">Membrane</keyword>
<sequence length="40" mass="4173">MRVGRVDVRPLGGAAGCLTMILVSILLSVALTVVLNLLTH</sequence>
<keyword evidence="1" id="KW-0812">Transmembrane</keyword>
<evidence type="ECO:0000313" key="2">
    <source>
        <dbReference type="EMBL" id="NYG08346.1"/>
    </source>
</evidence>
<keyword evidence="3" id="KW-1185">Reference proteome</keyword>
<evidence type="ECO:0000256" key="1">
    <source>
        <dbReference type="SAM" id="Phobius"/>
    </source>
</evidence>
<accession>A0A852WST9</accession>
<name>A0A852WST9_9MICO</name>
<dbReference type="RefSeq" id="WP_272955407.1">
    <property type="nucleotide sequence ID" value="NZ_JACCAB010000001.1"/>
</dbReference>